<dbReference type="Gene3D" id="1.10.10.10">
    <property type="entry name" value="Winged helix-like DNA-binding domain superfamily/Winged helix DNA-binding domain"/>
    <property type="match status" value="1"/>
</dbReference>
<gene>
    <name evidence="8" type="primary">purR</name>
    <name evidence="8" type="ORF">NVS47_07435</name>
</gene>
<reference evidence="8 9" key="1">
    <citation type="submission" date="2022-08" db="EMBL/GenBank/DDBJ databases">
        <title>Proteogenomics of the novel Dehalobacterium formicoaceticum strain EZ94 highlights a key role of methyltransferases during anaerobic dichloromethane degradation.</title>
        <authorList>
            <person name="Wasmund K."/>
        </authorList>
    </citation>
    <scope>NUCLEOTIDE SEQUENCE [LARGE SCALE GENOMIC DNA]</scope>
    <source>
        <strain evidence="8 9">EZ94</strain>
    </source>
</reference>
<dbReference type="SUPFAM" id="SSF46785">
    <property type="entry name" value="Winged helix' DNA-binding domain"/>
    <property type="match status" value="1"/>
</dbReference>
<evidence type="ECO:0000256" key="3">
    <source>
        <dbReference type="ARBA" id="ARBA00023125"/>
    </source>
</evidence>
<accession>A0ABT1Y455</accession>
<evidence type="ECO:0000256" key="2">
    <source>
        <dbReference type="ARBA" id="ARBA00023015"/>
    </source>
</evidence>
<evidence type="ECO:0000256" key="4">
    <source>
        <dbReference type="ARBA" id="ARBA00023163"/>
    </source>
</evidence>
<keyword evidence="3" id="KW-0238">DNA-binding</keyword>
<keyword evidence="4" id="KW-0804">Transcription</keyword>
<dbReference type="Proteomes" id="UP001524944">
    <property type="component" value="Unassembled WGS sequence"/>
</dbReference>
<name>A0ABT1Y455_9FIRM</name>
<organism evidence="8 9">
    <name type="scientific">Dehalobacterium formicoaceticum</name>
    <dbReference type="NCBI Taxonomy" id="51515"/>
    <lineage>
        <taxon>Bacteria</taxon>
        <taxon>Bacillati</taxon>
        <taxon>Bacillota</taxon>
        <taxon>Clostridia</taxon>
        <taxon>Eubacteriales</taxon>
        <taxon>Peptococcaceae</taxon>
        <taxon>Dehalobacterium</taxon>
    </lineage>
</organism>
<dbReference type="InterPro" id="IPR050118">
    <property type="entry name" value="Pur/Pyrimidine_PRTase"/>
</dbReference>
<evidence type="ECO:0000256" key="1">
    <source>
        <dbReference type="ARBA" id="ARBA00011738"/>
    </source>
</evidence>
<protein>
    <submittedName>
        <fullName evidence="8">Pur operon repressor</fullName>
    </submittedName>
</protein>
<dbReference type="RefSeq" id="WP_257913018.1">
    <property type="nucleotide sequence ID" value="NZ_JANPWE010000003.1"/>
</dbReference>
<keyword evidence="2" id="KW-0805">Transcription regulation</keyword>
<dbReference type="InterPro" id="IPR029057">
    <property type="entry name" value="PRTase-like"/>
</dbReference>
<evidence type="ECO:0000313" key="9">
    <source>
        <dbReference type="Proteomes" id="UP001524944"/>
    </source>
</evidence>
<dbReference type="InterPro" id="IPR015265">
    <property type="entry name" value="PuR_N"/>
</dbReference>
<dbReference type="Pfam" id="PF00156">
    <property type="entry name" value="Pribosyltran"/>
    <property type="match status" value="1"/>
</dbReference>
<dbReference type="Pfam" id="PF09182">
    <property type="entry name" value="PuR_N"/>
    <property type="match status" value="1"/>
</dbReference>
<dbReference type="InterPro" id="IPR000836">
    <property type="entry name" value="PRTase_dom"/>
</dbReference>
<comment type="subunit">
    <text evidence="1">Homodimer.</text>
</comment>
<dbReference type="PANTHER" id="PTHR43864:SF2">
    <property type="entry name" value="PUR OPERON REPRESSOR"/>
    <property type="match status" value="1"/>
</dbReference>
<dbReference type="Gene3D" id="3.40.50.2020">
    <property type="match status" value="1"/>
</dbReference>
<dbReference type="InterPro" id="IPR036388">
    <property type="entry name" value="WH-like_DNA-bd_sf"/>
</dbReference>
<proteinExistence type="inferred from homology"/>
<dbReference type="CDD" id="cd06223">
    <property type="entry name" value="PRTases_typeI"/>
    <property type="match status" value="1"/>
</dbReference>
<dbReference type="InterPro" id="IPR010078">
    <property type="entry name" value="PurR_Bsub"/>
</dbReference>
<dbReference type="InterPro" id="IPR036390">
    <property type="entry name" value="WH_DNA-bd_sf"/>
</dbReference>
<evidence type="ECO:0000313" key="8">
    <source>
        <dbReference type="EMBL" id="MCR6545348.1"/>
    </source>
</evidence>
<dbReference type="PANTHER" id="PTHR43864">
    <property type="entry name" value="HYPOXANTHINE/GUANINE PHOSPHORIBOSYLTRANSFERASE"/>
    <property type="match status" value="1"/>
</dbReference>
<keyword evidence="9" id="KW-1185">Reference proteome</keyword>
<dbReference type="SUPFAM" id="SSF53271">
    <property type="entry name" value="PRTase-like"/>
    <property type="match status" value="1"/>
</dbReference>
<sequence>MERLKRTDRLVVLSSILTKNPNTLYSLNDLAVMTGAAKSTISEDLTLIKELLLSHSLGELCSLSGAAGGIFYKPLQNEKGSKDFLKELADRLNDRERVIPGGFLYMNDVIFDPHIISRIGEIFYTKFQHTVPDFIVTIETKGIPVAAMTARSFNIPLIIVRNSGRVTEGSSVNINYLSGSTNRIQTMSLARRALPDHAKVLIIDDFMKGGGTAQGMVNLMKEFNGVVVGIGVVMTTRNPEQKLIKDYTALLELISIDAETNEVIIKPFLGKNVLF</sequence>
<evidence type="ECO:0000259" key="7">
    <source>
        <dbReference type="Pfam" id="PF09182"/>
    </source>
</evidence>
<dbReference type="NCBIfam" id="TIGR01743">
    <property type="entry name" value="purR_Bsub"/>
    <property type="match status" value="1"/>
</dbReference>
<dbReference type="EMBL" id="JANPWE010000003">
    <property type="protein sequence ID" value="MCR6545348.1"/>
    <property type="molecule type" value="Genomic_DNA"/>
</dbReference>
<evidence type="ECO:0000256" key="5">
    <source>
        <dbReference type="ARBA" id="ARBA00049656"/>
    </source>
</evidence>
<comment type="similarity">
    <text evidence="5">Belongs to the purine/pyrimidine phosphoribosyltransferase family. PurR subfamily.</text>
</comment>
<feature type="domain" description="Bacterial purine repressor N-terminal" evidence="7">
    <location>
        <begin position="5"/>
        <end position="74"/>
    </location>
</feature>
<feature type="domain" description="Phosphoribosyltransferase" evidence="6">
    <location>
        <begin position="112"/>
        <end position="254"/>
    </location>
</feature>
<comment type="caution">
    <text evidence="8">The sequence shown here is derived from an EMBL/GenBank/DDBJ whole genome shotgun (WGS) entry which is preliminary data.</text>
</comment>
<evidence type="ECO:0000259" key="6">
    <source>
        <dbReference type="Pfam" id="PF00156"/>
    </source>
</evidence>